<dbReference type="InterPro" id="IPR006016">
    <property type="entry name" value="UspA"/>
</dbReference>
<dbReference type="PANTHER" id="PTHR46268:SF6">
    <property type="entry name" value="UNIVERSAL STRESS PROTEIN UP12"/>
    <property type="match status" value="1"/>
</dbReference>
<dbReference type="Pfam" id="PF00582">
    <property type="entry name" value="Usp"/>
    <property type="match status" value="1"/>
</dbReference>
<accession>A0ABT4UHI8</accession>
<reference evidence="3 4" key="1">
    <citation type="submission" date="2022-12" db="EMBL/GenBank/DDBJ databases">
        <title>Chitinophagaceae gen. sp. nov., a new member of the family Chitinophagaceae, isolated from soil in a chemical factory.</title>
        <authorList>
            <person name="Ke Z."/>
        </authorList>
    </citation>
    <scope>NUCLEOTIDE SEQUENCE [LARGE SCALE GENOMIC DNA]</scope>
    <source>
        <strain evidence="3 4">LY-5</strain>
    </source>
</reference>
<proteinExistence type="inferred from homology"/>
<name>A0ABT4UHI8_9BACT</name>
<gene>
    <name evidence="3" type="ORF">O3P16_05800</name>
</gene>
<comment type="caution">
    <text evidence="3">The sequence shown here is derived from an EMBL/GenBank/DDBJ whole genome shotgun (WGS) entry which is preliminary data.</text>
</comment>
<comment type="similarity">
    <text evidence="1">Belongs to the universal stress protein A family.</text>
</comment>
<dbReference type="PANTHER" id="PTHR46268">
    <property type="entry name" value="STRESS RESPONSE PROTEIN NHAX"/>
    <property type="match status" value="1"/>
</dbReference>
<protein>
    <submittedName>
        <fullName evidence="3">Universal stress protein</fullName>
    </submittedName>
</protein>
<dbReference type="InterPro" id="IPR006015">
    <property type="entry name" value="Universal_stress_UspA"/>
</dbReference>
<organism evidence="3 4">
    <name type="scientific">Polluticaenibacter yanchengensis</name>
    <dbReference type="NCBI Taxonomy" id="3014562"/>
    <lineage>
        <taxon>Bacteria</taxon>
        <taxon>Pseudomonadati</taxon>
        <taxon>Bacteroidota</taxon>
        <taxon>Chitinophagia</taxon>
        <taxon>Chitinophagales</taxon>
        <taxon>Chitinophagaceae</taxon>
        <taxon>Polluticaenibacter</taxon>
    </lineage>
</organism>
<feature type="domain" description="UspA" evidence="2">
    <location>
        <begin position="3"/>
        <end position="139"/>
    </location>
</feature>
<dbReference type="Gene3D" id="3.40.50.12370">
    <property type="match status" value="1"/>
</dbReference>
<dbReference type="CDD" id="cd00293">
    <property type="entry name" value="USP-like"/>
    <property type="match status" value="1"/>
</dbReference>
<evidence type="ECO:0000313" key="3">
    <source>
        <dbReference type="EMBL" id="MDA3614312.1"/>
    </source>
</evidence>
<dbReference type="RefSeq" id="WP_407030640.1">
    <property type="nucleotide sequence ID" value="NZ_JAQGEF010000005.1"/>
</dbReference>
<sequence>MPKLLVPIDFSRVSLNAALYAVQMAENMPKKEVLLYNVVEPTIVGSDGTPMSIDSDSIIKTNKDGLQSLQVSLFELGKSPMDVISEEGDFLESVKSAVETKNIDIVVVGTTGNSGNRGFLGSNALNVARDNNCPVLIVPPNAEFKGIHKILIAVNLQNVEATVAIEPIKSWLDAFNPQVHFVYVNESESGSLTNQQENEKIKLLDIFSDYDCSFTVLNGKDFAQILNVYVDLNKIDHIVVFPRKQGIFDHIFSTSHAEKLTHHSKVPILSVHN</sequence>
<evidence type="ECO:0000256" key="1">
    <source>
        <dbReference type="ARBA" id="ARBA00008791"/>
    </source>
</evidence>
<dbReference type="EMBL" id="JAQGEF010000005">
    <property type="protein sequence ID" value="MDA3614312.1"/>
    <property type="molecule type" value="Genomic_DNA"/>
</dbReference>
<dbReference type="SUPFAM" id="SSF52402">
    <property type="entry name" value="Adenine nucleotide alpha hydrolases-like"/>
    <property type="match status" value="2"/>
</dbReference>
<evidence type="ECO:0000313" key="4">
    <source>
        <dbReference type="Proteomes" id="UP001210231"/>
    </source>
</evidence>
<evidence type="ECO:0000259" key="2">
    <source>
        <dbReference type="Pfam" id="PF00582"/>
    </source>
</evidence>
<dbReference type="PRINTS" id="PR01438">
    <property type="entry name" value="UNVRSLSTRESS"/>
</dbReference>
<keyword evidence="4" id="KW-1185">Reference proteome</keyword>
<dbReference type="Proteomes" id="UP001210231">
    <property type="component" value="Unassembled WGS sequence"/>
</dbReference>